<dbReference type="PANTHER" id="PTHR43134:SF3">
    <property type="entry name" value="FLAGELLAR BIOSYNTHESIS PROTEIN FLHF"/>
    <property type="match status" value="1"/>
</dbReference>
<dbReference type="SMART" id="SM00382">
    <property type="entry name" value="AAA"/>
    <property type="match status" value="1"/>
</dbReference>
<keyword evidence="17" id="KW-0282">Flagellum</keyword>
<feature type="domain" description="AAA+ ATPase" evidence="15">
    <location>
        <begin position="179"/>
        <end position="335"/>
    </location>
</feature>
<keyword evidence="18" id="KW-1185">Reference proteome</keyword>
<dbReference type="GO" id="GO:0005886">
    <property type="term" value="C:plasma membrane"/>
    <property type="evidence" value="ECO:0007669"/>
    <property type="project" value="UniProtKB-SubCell"/>
</dbReference>
<dbReference type="SMART" id="SM00962">
    <property type="entry name" value="SRP54"/>
    <property type="match status" value="1"/>
</dbReference>
<name>A0A2N5X1E0_9GAMM</name>
<dbReference type="Proteomes" id="UP000235005">
    <property type="component" value="Unassembled WGS sequence"/>
</dbReference>
<evidence type="ECO:0000259" key="15">
    <source>
        <dbReference type="SMART" id="SM00382"/>
    </source>
</evidence>
<dbReference type="SUPFAM" id="SSF52540">
    <property type="entry name" value="P-loop containing nucleoside triphosphate hydrolases"/>
    <property type="match status" value="1"/>
</dbReference>
<evidence type="ECO:0000259" key="16">
    <source>
        <dbReference type="SMART" id="SM00962"/>
    </source>
</evidence>
<keyword evidence="10" id="KW-0472">Membrane</keyword>
<evidence type="ECO:0000256" key="6">
    <source>
        <dbReference type="ARBA" id="ARBA00022741"/>
    </source>
</evidence>
<dbReference type="InterPro" id="IPR003593">
    <property type="entry name" value="AAA+_ATPase"/>
</dbReference>
<evidence type="ECO:0000256" key="14">
    <source>
        <dbReference type="SAM" id="MobiDB-lite"/>
    </source>
</evidence>
<protein>
    <recommendedName>
        <fullName evidence="3 13">Flagellar biosynthesis protein FlhF</fullName>
    </recommendedName>
</protein>
<dbReference type="GO" id="GO:0044781">
    <property type="term" value="P:bacterial-type flagellum organization"/>
    <property type="evidence" value="ECO:0007669"/>
    <property type="project" value="UniProtKB-UniRule"/>
</dbReference>
<evidence type="ECO:0000313" key="18">
    <source>
        <dbReference type="Proteomes" id="UP000235005"/>
    </source>
</evidence>
<keyword evidence="17" id="KW-0966">Cell projection</keyword>
<keyword evidence="17" id="KW-0969">Cilium</keyword>
<keyword evidence="6" id="KW-0547">Nucleotide-binding</keyword>
<evidence type="ECO:0000256" key="12">
    <source>
        <dbReference type="ARBA" id="ARBA00025337"/>
    </source>
</evidence>
<organism evidence="17 18">
    <name type="scientific">Pseudohalioglobus lutimaris</name>
    <dbReference type="NCBI Taxonomy" id="1737061"/>
    <lineage>
        <taxon>Bacteria</taxon>
        <taxon>Pseudomonadati</taxon>
        <taxon>Pseudomonadota</taxon>
        <taxon>Gammaproteobacteria</taxon>
        <taxon>Cellvibrionales</taxon>
        <taxon>Halieaceae</taxon>
        <taxon>Pseudohalioglobus</taxon>
    </lineage>
</organism>
<feature type="compositionally biased region" description="Polar residues" evidence="14">
    <location>
        <begin position="384"/>
        <end position="400"/>
    </location>
</feature>
<evidence type="ECO:0000256" key="5">
    <source>
        <dbReference type="ARBA" id="ARBA00022475"/>
    </source>
</evidence>
<proteinExistence type="inferred from homology"/>
<feature type="region of interest" description="Disordered" evidence="14">
    <location>
        <begin position="378"/>
        <end position="400"/>
    </location>
</feature>
<dbReference type="InterPro" id="IPR027417">
    <property type="entry name" value="P-loop_NTPase"/>
</dbReference>
<dbReference type="NCBIfam" id="TIGR03499">
    <property type="entry name" value="FlhF"/>
    <property type="match status" value="1"/>
</dbReference>
<accession>A0A2N5X1E0</accession>
<evidence type="ECO:0000256" key="13">
    <source>
        <dbReference type="NCBIfam" id="TIGR03499"/>
    </source>
</evidence>
<dbReference type="GO" id="GO:0005525">
    <property type="term" value="F:GTP binding"/>
    <property type="evidence" value="ECO:0007669"/>
    <property type="project" value="UniProtKB-UniRule"/>
</dbReference>
<evidence type="ECO:0000256" key="1">
    <source>
        <dbReference type="ARBA" id="ARBA00004413"/>
    </source>
</evidence>
<dbReference type="GO" id="GO:0003924">
    <property type="term" value="F:GTPase activity"/>
    <property type="evidence" value="ECO:0007669"/>
    <property type="project" value="UniProtKB-UniRule"/>
</dbReference>
<evidence type="ECO:0000256" key="10">
    <source>
        <dbReference type="ARBA" id="ARBA00023136"/>
    </source>
</evidence>
<comment type="similarity">
    <text evidence="2">Belongs to the GTP-binding SRP family.</text>
</comment>
<dbReference type="InterPro" id="IPR020006">
    <property type="entry name" value="FlhF"/>
</dbReference>
<comment type="caution">
    <text evidence="17">The sequence shown here is derived from an EMBL/GenBank/DDBJ whole genome shotgun (WGS) entry which is preliminary data.</text>
</comment>
<keyword evidence="7" id="KW-1005">Bacterial flagellum biogenesis</keyword>
<comment type="subcellular location">
    <subcellularLocation>
        <location evidence="1">Cell membrane</location>
        <topology evidence="1">Peripheral membrane protein</topology>
        <orientation evidence="1">Cytoplasmic side</orientation>
    </subcellularLocation>
</comment>
<reference evidence="17 18" key="1">
    <citation type="submission" date="2018-01" db="EMBL/GenBank/DDBJ databases">
        <title>The draft genome sequence of Halioglobus lutimaris HF004.</title>
        <authorList>
            <person name="Du Z.-J."/>
            <person name="Shi M.-J."/>
        </authorList>
    </citation>
    <scope>NUCLEOTIDE SEQUENCE [LARGE SCALE GENOMIC DNA]</scope>
    <source>
        <strain evidence="17 18">HF004</strain>
    </source>
</reference>
<evidence type="ECO:0000256" key="4">
    <source>
        <dbReference type="ARBA" id="ARBA00022448"/>
    </source>
</evidence>
<dbReference type="GO" id="GO:0006614">
    <property type="term" value="P:SRP-dependent cotranslational protein targeting to membrane"/>
    <property type="evidence" value="ECO:0007669"/>
    <property type="project" value="UniProtKB-UniRule"/>
</dbReference>
<dbReference type="AlphaFoldDB" id="A0A2N5X1E0"/>
<dbReference type="RefSeq" id="WP_101518285.1">
    <property type="nucleotide sequence ID" value="NZ_PKUS01000016.1"/>
</dbReference>
<keyword evidence="11" id="KW-1006">Bacterial flagellum protein export</keyword>
<keyword evidence="8" id="KW-0653">Protein transport</keyword>
<evidence type="ECO:0000313" key="17">
    <source>
        <dbReference type="EMBL" id="PLW68309.1"/>
    </source>
</evidence>
<dbReference type="FunFam" id="3.40.50.300:FF:000695">
    <property type="entry name" value="Flagellar biosynthesis regulator FlhF"/>
    <property type="match status" value="1"/>
</dbReference>
<evidence type="ECO:0000256" key="11">
    <source>
        <dbReference type="ARBA" id="ARBA00023225"/>
    </source>
</evidence>
<dbReference type="OrthoDB" id="9778554at2"/>
<evidence type="ECO:0000256" key="9">
    <source>
        <dbReference type="ARBA" id="ARBA00023134"/>
    </source>
</evidence>
<dbReference type="InterPro" id="IPR000897">
    <property type="entry name" value="SRP54_GTPase_dom"/>
</dbReference>
<keyword evidence="5" id="KW-1003">Cell membrane</keyword>
<dbReference type="EMBL" id="PKUS01000016">
    <property type="protein sequence ID" value="PLW68309.1"/>
    <property type="molecule type" value="Genomic_DNA"/>
</dbReference>
<keyword evidence="9" id="KW-0342">GTP-binding</keyword>
<comment type="function">
    <text evidence="12">Necessary for flagellar biosynthesis. May be involved in translocation of the flagellum.</text>
</comment>
<dbReference type="Gene3D" id="3.40.50.300">
    <property type="entry name" value="P-loop containing nucleotide triphosphate hydrolases"/>
    <property type="match status" value="1"/>
</dbReference>
<evidence type="ECO:0000256" key="8">
    <source>
        <dbReference type="ARBA" id="ARBA00022927"/>
    </source>
</evidence>
<keyword evidence="4" id="KW-0813">Transport</keyword>
<dbReference type="Pfam" id="PF00448">
    <property type="entry name" value="SRP54"/>
    <property type="match status" value="1"/>
</dbReference>
<dbReference type="PANTHER" id="PTHR43134">
    <property type="entry name" value="SIGNAL RECOGNITION PARTICLE RECEPTOR SUBUNIT ALPHA"/>
    <property type="match status" value="1"/>
</dbReference>
<evidence type="ECO:0000256" key="3">
    <source>
        <dbReference type="ARBA" id="ARBA00014919"/>
    </source>
</evidence>
<sequence length="400" mass="42723">MKIRRFLDNDTRSAMARVRQELGPDAVIVSNRKVGGQVELVAALDLDEAQLSAAAAYGESAPAAAPAPPTPQPALSDTLVFPGGGQATTLAELQRELESLRSMIEGRLSNLSWREAVDAPPVKSALLARLQKLGLSRSLSGLITDMLPEHGDLEENWTRALGLLAQRIGVTGADDILDEGGIVCLVGATGVGKTTTLAKIAARFVLRHGREGLALITTDCYRIGAQEQLQTLADRLEVPAIAAPDARSLKRALSRLKSKKLVLIDTAGLSQKDALMLKQFKMINSVGFNIQSYVVLPASAQQQTLQETVQVFGAQVLAGAMITKVDETEAIGNVLDTVIEQGLRVSYVCDGQKIPRDMQPARAADLLSLAVKSLEAEQADPRQSGEQSSARAYTRQSVTV</sequence>
<evidence type="ECO:0000256" key="2">
    <source>
        <dbReference type="ARBA" id="ARBA00008531"/>
    </source>
</evidence>
<gene>
    <name evidence="17" type="primary">flhF</name>
    <name evidence="17" type="ORF">C0039_13005</name>
</gene>
<evidence type="ECO:0000256" key="7">
    <source>
        <dbReference type="ARBA" id="ARBA00022795"/>
    </source>
</evidence>
<dbReference type="InterPro" id="IPR047040">
    <property type="entry name" value="FlhF__GTPase_dom"/>
</dbReference>
<feature type="domain" description="SRP54-type proteins GTP-binding" evidence="16">
    <location>
        <begin position="180"/>
        <end position="372"/>
    </location>
</feature>
<dbReference type="GO" id="GO:0015031">
    <property type="term" value="P:protein transport"/>
    <property type="evidence" value="ECO:0007669"/>
    <property type="project" value="UniProtKB-KW"/>
</dbReference>
<dbReference type="CDD" id="cd17873">
    <property type="entry name" value="FlhF"/>
    <property type="match status" value="1"/>
</dbReference>
<dbReference type="Gene3D" id="1.20.120.1380">
    <property type="entry name" value="Flagellar FlhF biosynthesis protein, N domain"/>
    <property type="match status" value="1"/>
</dbReference>
<dbReference type="GO" id="GO:0005047">
    <property type="term" value="F:signal recognition particle binding"/>
    <property type="evidence" value="ECO:0007669"/>
    <property type="project" value="TreeGrafter"/>
</dbReference>